<comment type="caution">
    <text evidence="4">The sequence shown here is derived from an EMBL/GenBank/DDBJ whole genome shotgun (WGS) entry which is preliminary data.</text>
</comment>
<dbReference type="InterPro" id="IPR050832">
    <property type="entry name" value="Bact_Acetyltransf"/>
</dbReference>
<keyword evidence="5" id="KW-1185">Reference proteome</keyword>
<dbReference type="Proteomes" id="UP000367750">
    <property type="component" value="Unassembled WGS sequence"/>
</dbReference>
<dbReference type="CDD" id="cd04301">
    <property type="entry name" value="NAT_SF"/>
    <property type="match status" value="1"/>
</dbReference>
<dbReference type="Gene3D" id="3.40.630.30">
    <property type="match status" value="1"/>
</dbReference>
<evidence type="ECO:0000313" key="5">
    <source>
        <dbReference type="Proteomes" id="UP000367750"/>
    </source>
</evidence>
<name>A0A5J5GE39_9BACL</name>
<protein>
    <submittedName>
        <fullName evidence="4">GNAT family N-acetyltransferase</fullName>
    </submittedName>
</protein>
<dbReference type="EMBL" id="VYKK01000005">
    <property type="protein sequence ID" value="KAA9006317.1"/>
    <property type="molecule type" value="Genomic_DNA"/>
</dbReference>
<sequence>MNTDPTLAIWDEIEELQQRVEAFDGISLKLNWSMLRGRIEGTEYITVRDGSLLVGFIGLYGFGSQMEICGMVRPGYRRRGLFTSLWRQARERMESYPPEDLLLNTPAASASGEAWIRQLGTAAFYSAEYQMLWQEEASAAFAGASASESVSLRPAEPNDRSFQIALDREGFGIPQADAEEMFERIEREPGTEWIIIEWNGTPAGKLRLEMEEDGTTGVYGFVVEASFRGRGIGRSALLQVVERERLNGNRIFLEVAVDNPNALRLYRECGFDVLNQQNYYRFSG</sequence>
<reference evidence="4 5" key="1">
    <citation type="submission" date="2019-09" db="EMBL/GenBank/DDBJ databases">
        <title>Bacillus ochoae sp. nov., Paenibacillus whitsoniae sp. nov., Paenibacillus spiritus sp. nov. Isolated from the Mars Exploration Rover during spacecraft assembly.</title>
        <authorList>
            <person name="Seuylemezian A."/>
            <person name="Vaishampayan P."/>
        </authorList>
    </citation>
    <scope>NUCLEOTIDE SEQUENCE [LARGE SCALE GENOMIC DNA]</scope>
    <source>
        <strain evidence="4 5">MER_111</strain>
    </source>
</reference>
<feature type="domain" description="N-acetyltransferase" evidence="3">
    <location>
        <begin position="150"/>
        <end position="284"/>
    </location>
</feature>
<dbReference type="PANTHER" id="PTHR43877:SF2">
    <property type="entry name" value="AMINOALKYLPHOSPHONATE N-ACETYLTRANSFERASE-RELATED"/>
    <property type="match status" value="1"/>
</dbReference>
<dbReference type="AlphaFoldDB" id="A0A5J5GE39"/>
<keyword evidence="2" id="KW-0012">Acyltransferase</keyword>
<dbReference type="RefSeq" id="WP_150457148.1">
    <property type="nucleotide sequence ID" value="NZ_VYKK01000005.1"/>
</dbReference>
<evidence type="ECO:0000256" key="1">
    <source>
        <dbReference type="ARBA" id="ARBA00022679"/>
    </source>
</evidence>
<dbReference type="Pfam" id="PF00583">
    <property type="entry name" value="Acetyltransf_1"/>
    <property type="match status" value="1"/>
</dbReference>
<dbReference type="GO" id="GO:0016747">
    <property type="term" value="F:acyltransferase activity, transferring groups other than amino-acyl groups"/>
    <property type="evidence" value="ECO:0007669"/>
    <property type="project" value="InterPro"/>
</dbReference>
<dbReference type="InterPro" id="IPR000182">
    <property type="entry name" value="GNAT_dom"/>
</dbReference>
<gene>
    <name evidence="4" type="ORF">F4V43_04970</name>
</gene>
<dbReference type="SUPFAM" id="SSF55729">
    <property type="entry name" value="Acyl-CoA N-acyltransferases (Nat)"/>
    <property type="match status" value="1"/>
</dbReference>
<dbReference type="PANTHER" id="PTHR43877">
    <property type="entry name" value="AMINOALKYLPHOSPHONATE N-ACETYLTRANSFERASE-RELATED-RELATED"/>
    <property type="match status" value="1"/>
</dbReference>
<proteinExistence type="predicted"/>
<dbReference type="OrthoDB" id="7163760at2"/>
<dbReference type="PROSITE" id="PS51186">
    <property type="entry name" value="GNAT"/>
    <property type="match status" value="1"/>
</dbReference>
<evidence type="ECO:0000313" key="4">
    <source>
        <dbReference type="EMBL" id="KAA9006317.1"/>
    </source>
</evidence>
<evidence type="ECO:0000259" key="3">
    <source>
        <dbReference type="PROSITE" id="PS51186"/>
    </source>
</evidence>
<accession>A0A5J5GE39</accession>
<organism evidence="4 5">
    <name type="scientific">Paenibacillus spiritus</name>
    <dbReference type="NCBI Taxonomy" id="2496557"/>
    <lineage>
        <taxon>Bacteria</taxon>
        <taxon>Bacillati</taxon>
        <taxon>Bacillota</taxon>
        <taxon>Bacilli</taxon>
        <taxon>Bacillales</taxon>
        <taxon>Paenibacillaceae</taxon>
        <taxon>Paenibacillus</taxon>
    </lineage>
</organism>
<dbReference type="InterPro" id="IPR016181">
    <property type="entry name" value="Acyl_CoA_acyltransferase"/>
</dbReference>
<evidence type="ECO:0000256" key="2">
    <source>
        <dbReference type="ARBA" id="ARBA00023315"/>
    </source>
</evidence>
<keyword evidence="1 4" id="KW-0808">Transferase</keyword>